<evidence type="ECO:0000256" key="12">
    <source>
        <dbReference type="PROSITE-ProRule" id="PRU00124"/>
    </source>
</evidence>
<evidence type="ECO:0000256" key="7">
    <source>
        <dbReference type="ARBA" id="ARBA00022989"/>
    </source>
</evidence>
<keyword evidence="4" id="KW-0378">Hydrolase</keyword>
<dbReference type="GeneTree" id="ENSGT00940000164481"/>
<accession>W5LYQ6</accession>
<evidence type="ECO:0000256" key="6">
    <source>
        <dbReference type="ARBA" id="ARBA00022968"/>
    </source>
</evidence>
<keyword evidence="8 14" id="KW-0472">Membrane</keyword>
<reference evidence="18" key="3">
    <citation type="submission" date="2025-09" db="UniProtKB">
        <authorList>
            <consortium name="Ensembl"/>
        </authorList>
    </citation>
    <scope>IDENTIFICATION</scope>
</reference>
<dbReference type="eggNOG" id="KOG3627">
    <property type="taxonomic scope" value="Eukaryota"/>
</dbReference>
<dbReference type="SMART" id="SM00020">
    <property type="entry name" value="Tryp_SPc"/>
    <property type="match status" value="1"/>
</dbReference>
<dbReference type="GO" id="GO:0005615">
    <property type="term" value="C:extracellular space"/>
    <property type="evidence" value="ECO:0000318"/>
    <property type="project" value="GO_Central"/>
</dbReference>
<comment type="subcellular location">
    <subcellularLocation>
        <location evidence="1">Membrane</location>
        <topology evidence="1">Single-pass type II membrane protein</topology>
    </subcellularLocation>
</comment>
<dbReference type="AlphaFoldDB" id="W5LYQ6"/>
<dbReference type="GO" id="GO:0006508">
    <property type="term" value="P:proteolysis"/>
    <property type="evidence" value="ECO:0007669"/>
    <property type="project" value="InterPro"/>
</dbReference>
<dbReference type="SUPFAM" id="SSF50494">
    <property type="entry name" value="Trypsin-like serine proteases"/>
    <property type="match status" value="1"/>
</dbReference>
<evidence type="ECO:0000256" key="5">
    <source>
        <dbReference type="ARBA" id="ARBA00022825"/>
    </source>
</evidence>
<evidence type="ECO:0000256" key="10">
    <source>
        <dbReference type="ARBA" id="ARBA00024195"/>
    </source>
</evidence>
<evidence type="ECO:0000256" key="8">
    <source>
        <dbReference type="ARBA" id="ARBA00023136"/>
    </source>
</evidence>
<dbReference type="SUPFAM" id="SSF57424">
    <property type="entry name" value="LDL receptor-like module"/>
    <property type="match status" value="2"/>
</dbReference>
<feature type="domain" description="Peptidase S1" evidence="17">
    <location>
        <begin position="346"/>
        <end position="748"/>
    </location>
</feature>
<feature type="domain" description="CUB" evidence="15">
    <location>
        <begin position="208"/>
        <end position="439"/>
    </location>
</feature>
<evidence type="ECO:0000259" key="15">
    <source>
        <dbReference type="PROSITE" id="PS01180"/>
    </source>
</evidence>
<keyword evidence="7 14" id="KW-1133">Transmembrane helix</keyword>
<dbReference type="STRING" id="7918.ENSLOCP00000001263"/>
<keyword evidence="6" id="KW-0735">Signal-anchor</keyword>
<dbReference type="Ensembl" id="ENSLOCT00000001267.1">
    <property type="protein sequence ID" value="ENSLOCP00000001263.1"/>
    <property type="gene ID" value="ENSLOCG00000001096.1"/>
</dbReference>
<dbReference type="Pfam" id="PF00089">
    <property type="entry name" value="Trypsin"/>
    <property type="match status" value="1"/>
</dbReference>
<keyword evidence="3 14" id="KW-0812">Transmembrane</keyword>
<reference evidence="19" key="1">
    <citation type="submission" date="2011-12" db="EMBL/GenBank/DDBJ databases">
        <title>The Draft Genome of Lepisosteus oculatus.</title>
        <authorList>
            <consortium name="The Broad Institute Genome Assembly &amp; Analysis Group"/>
            <consortium name="Computational R&amp;D Group"/>
            <consortium name="and Sequencing Platform"/>
            <person name="Di Palma F."/>
            <person name="Alfoldi J."/>
            <person name="Johnson J."/>
            <person name="Berlin A."/>
            <person name="Gnerre S."/>
            <person name="Jaffe D."/>
            <person name="MacCallum I."/>
            <person name="Young S."/>
            <person name="Walker B.J."/>
            <person name="Lander E.S."/>
            <person name="Lindblad-Toh K."/>
        </authorList>
    </citation>
    <scope>NUCLEOTIDE SEQUENCE [LARGE SCALE GENOMIC DNA]</scope>
</reference>
<feature type="disulfide bond" evidence="12">
    <location>
        <begin position="493"/>
        <end position="508"/>
    </location>
</feature>
<dbReference type="InterPro" id="IPR009003">
    <property type="entry name" value="Peptidase_S1_PA"/>
</dbReference>
<dbReference type="EMBL" id="AHAT01023990">
    <property type="status" value="NOT_ANNOTATED_CDS"/>
    <property type="molecule type" value="Genomic_DNA"/>
</dbReference>
<dbReference type="InterPro" id="IPR000859">
    <property type="entry name" value="CUB_dom"/>
</dbReference>
<dbReference type="SMART" id="SM00042">
    <property type="entry name" value="CUB"/>
    <property type="match status" value="1"/>
</dbReference>
<feature type="transmembrane region" description="Helical" evidence="14">
    <location>
        <begin position="45"/>
        <end position="67"/>
    </location>
</feature>
<evidence type="ECO:0000256" key="13">
    <source>
        <dbReference type="SAM" id="MobiDB-lite"/>
    </source>
</evidence>
<dbReference type="Pfam" id="PF00431">
    <property type="entry name" value="CUB"/>
    <property type="match status" value="2"/>
</dbReference>
<dbReference type="SMART" id="SM00192">
    <property type="entry name" value="LDLa"/>
    <property type="match status" value="2"/>
</dbReference>
<dbReference type="InterPro" id="IPR036364">
    <property type="entry name" value="SEA_dom_sf"/>
</dbReference>
<dbReference type="SUPFAM" id="SSF49854">
    <property type="entry name" value="Spermadhesin, CUB domain"/>
    <property type="match status" value="2"/>
</dbReference>
<feature type="domain" description="SEA" evidence="16">
    <location>
        <begin position="75"/>
        <end position="197"/>
    </location>
</feature>
<dbReference type="PROSITE" id="PS50240">
    <property type="entry name" value="TRYPSIN_DOM"/>
    <property type="match status" value="1"/>
</dbReference>
<dbReference type="InterPro" id="IPR043504">
    <property type="entry name" value="Peptidase_S1_PA_chymotrypsin"/>
</dbReference>
<comment type="caution">
    <text evidence="11">Lacks conserved residue(s) required for the propagation of feature annotation.</text>
</comment>
<reference evidence="18" key="2">
    <citation type="submission" date="2025-08" db="UniProtKB">
        <authorList>
            <consortium name="Ensembl"/>
        </authorList>
    </citation>
    <scope>IDENTIFICATION</scope>
</reference>
<proteinExistence type="inferred from homology"/>
<keyword evidence="2" id="KW-0645">Protease</keyword>
<dbReference type="CDD" id="cd00041">
    <property type="entry name" value="CUB"/>
    <property type="match status" value="1"/>
</dbReference>
<evidence type="ECO:0000256" key="11">
    <source>
        <dbReference type="PROSITE-ProRule" id="PRU00059"/>
    </source>
</evidence>
<dbReference type="InParanoid" id="W5LYQ6"/>
<sequence>MDPLDSGMRYNPKSGDRDWDTSLQFLPAADAKKVEKRRGPGRKMAMAAIVVFAAVVALMTGLLVWHFHFRKEVIVWKMYSGSLRITNQVFIDAYENPNSTEFMELADKVVEELRLIYSKTPELSKHHVASTVEAFSEGSVIAYYLSEFSVPAEQVEAVDRAVGSMETVVAKLQRGSGARRRVSSLTVDSVTSGAVDPRMARDATRTLCRYSLHSRPGQTYTLQSPGFPDSPYPPNTHCEWQLRADPGNVITLEFLTFNLESDCGNDFVKLYDSLVPLESRAMSECPFCLCVLPEDTRDLQLLTVLKVTSATGLTAESAVEVFLSCKSGVHTTVVPVFQTQGCYSWLLGALWDLTPRLSLSQVPTEKYVKVRFSKFLLSEPGSMASGRCLKDYVLVNEEKLCGEKLPNTVVSSQSNTMKVTFFSDNSFVDRGFSAQYEAFDPTDRESLDLLPQTESRSLMLPHCRCLPPCVCPACEKDQLQCKNSLCKPKFWMCDGVNDCGDNSDEAACECKSGEIKCRNGKCLSEKKKCDGSDDCGDGTDESECGTISDRSVSGGGRRQDRGAPHRPASAPPGVQVQCSEFTYLCKDKVCITKLNPVSGELQQQPVGWRGLEQCPPQPFPEPGCLCVCEPNNPRVADRCADRCADRSAPTGTVASVLQKAEVRIINDTVCDQLMSGQITSRMICAGVLSGGVDACQGDSGGPLSSAETNGRLFLAGVVSWGDGCARRNKPGVYTRVTQYRGWIKQHTGV</sequence>
<dbReference type="EMBL" id="AHAT01023988">
    <property type="status" value="NOT_ANNOTATED_CDS"/>
    <property type="molecule type" value="Genomic_DNA"/>
</dbReference>
<feature type="disulfide bond" evidence="12">
    <location>
        <begin position="510"/>
        <end position="522"/>
    </location>
</feature>
<dbReference type="CDD" id="cd00112">
    <property type="entry name" value="LDLa"/>
    <property type="match status" value="2"/>
</dbReference>
<dbReference type="PROSITE" id="PS00135">
    <property type="entry name" value="TRYPSIN_SER"/>
    <property type="match status" value="1"/>
</dbReference>
<dbReference type="Pfam" id="PF00057">
    <property type="entry name" value="Ldl_recept_a"/>
    <property type="match status" value="2"/>
</dbReference>
<feature type="region of interest" description="Disordered" evidence="13">
    <location>
        <begin position="527"/>
        <end position="572"/>
    </location>
</feature>
<dbReference type="InterPro" id="IPR035914">
    <property type="entry name" value="Sperma_CUB_dom_sf"/>
</dbReference>
<dbReference type="InterPro" id="IPR002172">
    <property type="entry name" value="LDrepeatLR_classA_rpt"/>
</dbReference>
<dbReference type="InterPro" id="IPR036055">
    <property type="entry name" value="LDL_receptor-like_sf"/>
</dbReference>
<dbReference type="EMBL" id="AHAT01023989">
    <property type="status" value="NOT_ANNOTATED_CDS"/>
    <property type="molecule type" value="Genomic_DNA"/>
</dbReference>
<dbReference type="PROSITE" id="PS01180">
    <property type="entry name" value="CUB"/>
    <property type="match status" value="1"/>
</dbReference>
<dbReference type="FunCoup" id="W5LYQ6">
    <property type="interactions" value="835"/>
</dbReference>
<evidence type="ECO:0000256" key="4">
    <source>
        <dbReference type="ARBA" id="ARBA00022801"/>
    </source>
</evidence>
<dbReference type="HOGENOM" id="CLU_006842_19_3_1"/>
<protein>
    <submittedName>
        <fullName evidence="18">ST14 transmembrane serine protease matriptase b</fullName>
    </submittedName>
</protein>
<dbReference type="PROSITE" id="PS50024">
    <property type="entry name" value="SEA"/>
    <property type="match status" value="1"/>
</dbReference>
<comment type="similarity">
    <text evidence="10">Belongs to the peptidase S1 family. CLIP subfamily.</text>
</comment>
<keyword evidence="9 12" id="KW-1015">Disulfide bond</keyword>
<keyword evidence="19" id="KW-1185">Reference proteome</keyword>
<evidence type="ECO:0000256" key="2">
    <source>
        <dbReference type="ARBA" id="ARBA00022670"/>
    </source>
</evidence>
<dbReference type="Bgee" id="ENSLOCG00000001096">
    <property type="expression patterns" value="Expressed in zone of skin and 9 other cell types or tissues"/>
</dbReference>
<dbReference type="PANTHER" id="PTHR24252">
    <property type="entry name" value="ACROSIN-RELATED"/>
    <property type="match status" value="1"/>
</dbReference>
<dbReference type="Gene3D" id="4.10.400.10">
    <property type="entry name" value="Low-density Lipoprotein Receptor"/>
    <property type="match status" value="2"/>
</dbReference>
<feature type="disulfide bond" evidence="12">
    <location>
        <begin position="529"/>
        <end position="544"/>
    </location>
</feature>
<dbReference type="PROSITE" id="PS50068">
    <property type="entry name" value="LDLRA_2"/>
    <property type="match status" value="2"/>
</dbReference>
<dbReference type="Gene3D" id="2.40.10.10">
    <property type="entry name" value="Trypsin-like serine proteases"/>
    <property type="match status" value="1"/>
</dbReference>
<evidence type="ECO:0000256" key="9">
    <source>
        <dbReference type="ARBA" id="ARBA00023157"/>
    </source>
</evidence>
<evidence type="ECO:0000313" key="19">
    <source>
        <dbReference type="Proteomes" id="UP000018468"/>
    </source>
</evidence>
<dbReference type="FunFam" id="2.40.10.10:FF:000002">
    <property type="entry name" value="Transmembrane protease serine"/>
    <property type="match status" value="1"/>
</dbReference>
<evidence type="ECO:0000256" key="3">
    <source>
        <dbReference type="ARBA" id="ARBA00022692"/>
    </source>
</evidence>
<evidence type="ECO:0000313" key="18">
    <source>
        <dbReference type="Ensembl" id="ENSLOCP00000001263.1"/>
    </source>
</evidence>
<dbReference type="Proteomes" id="UP000018468">
    <property type="component" value="Linkage group LG26"/>
</dbReference>
<dbReference type="PANTHER" id="PTHR24252:SF17">
    <property type="entry name" value="SUPPRESSOR OF TUMORIGENICITY 14 PROTEIN HOMOLOG-RELATED"/>
    <property type="match status" value="1"/>
</dbReference>
<organism evidence="18 19">
    <name type="scientific">Lepisosteus oculatus</name>
    <name type="common">Spotted gar</name>
    <dbReference type="NCBI Taxonomy" id="7918"/>
    <lineage>
        <taxon>Eukaryota</taxon>
        <taxon>Metazoa</taxon>
        <taxon>Chordata</taxon>
        <taxon>Craniata</taxon>
        <taxon>Vertebrata</taxon>
        <taxon>Euteleostomi</taxon>
        <taxon>Actinopterygii</taxon>
        <taxon>Neopterygii</taxon>
        <taxon>Holostei</taxon>
        <taxon>Semionotiformes</taxon>
        <taxon>Lepisosteidae</taxon>
        <taxon>Lepisosteus</taxon>
    </lineage>
</organism>
<evidence type="ECO:0000259" key="16">
    <source>
        <dbReference type="PROSITE" id="PS50024"/>
    </source>
</evidence>
<feature type="disulfide bond" evidence="12">
    <location>
        <begin position="474"/>
        <end position="486"/>
    </location>
</feature>
<dbReference type="Gene3D" id="3.30.70.960">
    <property type="entry name" value="SEA domain"/>
    <property type="match status" value="1"/>
</dbReference>
<dbReference type="GO" id="GO:0004252">
    <property type="term" value="F:serine-type endopeptidase activity"/>
    <property type="evidence" value="ECO:0000318"/>
    <property type="project" value="GO_Central"/>
</dbReference>
<dbReference type="InterPro" id="IPR033116">
    <property type="entry name" value="TRYPSIN_SER"/>
</dbReference>
<dbReference type="InterPro" id="IPR023415">
    <property type="entry name" value="LDLR_class-A_CS"/>
</dbReference>
<dbReference type="CDD" id="cd00190">
    <property type="entry name" value="Tryp_SPc"/>
    <property type="match status" value="1"/>
</dbReference>
<feature type="disulfide bond" evidence="12">
    <location>
        <begin position="481"/>
        <end position="499"/>
    </location>
</feature>
<evidence type="ECO:0000259" key="17">
    <source>
        <dbReference type="PROSITE" id="PS50240"/>
    </source>
</evidence>
<dbReference type="EMBL" id="AHAT01023987">
    <property type="status" value="NOT_ANNOTATED_CDS"/>
    <property type="molecule type" value="Genomic_DNA"/>
</dbReference>
<dbReference type="GO" id="GO:0016020">
    <property type="term" value="C:membrane"/>
    <property type="evidence" value="ECO:0007669"/>
    <property type="project" value="UniProtKB-SubCell"/>
</dbReference>
<dbReference type="Pfam" id="PF01390">
    <property type="entry name" value="SEA"/>
    <property type="match status" value="1"/>
</dbReference>
<feature type="compositionally biased region" description="Acidic residues" evidence="13">
    <location>
        <begin position="532"/>
        <end position="543"/>
    </location>
</feature>
<dbReference type="PRINTS" id="PR00261">
    <property type="entry name" value="LDLRECEPTOR"/>
</dbReference>
<feature type="disulfide bond" evidence="12">
    <location>
        <begin position="517"/>
        <end position="535"/>
    </location>
</feature>
<dbReference type="EMBL" id="AHAT01023991">
    <property type="status" value="NOT_ANNOTATED_CDS"/>
    <property type="molecule type" value="Genomic_DNA"/>
</dbReference>
<dbReference type="InterPro" id="IPR000082">
    <property type="entry name" value="SEA_dom"/>
</dbReference>
<evidence type="ECO:0000256" key="14">
    <source>
        <dbReference type="SAM" id="Phobius"/>
    </source>
</evidence>
<dbReference type="Gene3D" id="2.60.120.290">
    <property type="entry name" value="Spermadhesin, CUB domain"/>
    <property type="match status" value="2"/>
</dbReference>
<name>W5LYQ6_LEPOC</name>
<dbReference type="SUPFAM" id="SSF82671">
    <property type="entry name" value="SEA domain"/>
    <property type="match status" value="1"/>
</dbReference>
<dbReference type="PROSITE" id="PS01209">
    <property type="entry name" value="LDLRA_1"/>
    <property type="match status" value="1"/>
</dbReference>
<keyword evidence="5" id="KW-0720">Serine protease</keyword>
<evidence type="ECO:0000256" key="1">
    <source>
        <dbReference type="ARBA" id="ARBA00004606"/>
    </source>
</evidence>
<dbReference type="InterPro" id="IPR001254">
    <property type="entry name" value="Trypsin_dom"/>
</dbReference>